<dbReference type="AlphaFoldDB" id="A0A4E0RGQ4"/>
<feature type="compositionally biased region" description="Polar residues" evidence="2">
    <location>
        <begin position="79"/>
        <end position="95"/>
    </location>
</feature>
<feature type="region of interest" description="Disordered" evidence="2">
    <location>
        <begin position="1"/>
        <end position="161"/>
    </location>
</feature>
<sequence>GSAGDLAYLDDATDEANQRLGNLTTERPRQAGRRLPSKFNRSGSPPNDDSSPNGYNENEANKRGISGSPNPNIPHLLPSFSNSTHGEQTEQSNTGEHFRSGFTRSTDVNHRPQLKGVTGISKSGSLGRSDGPIGSNELSRSQEGLPSKLVGGDGSRSNNGRMQPQMEQLQAQFVQHVNEHKQQVKDLKRQIEQLKDSNRQLRSDMLHSQRVVTERIQALMGEIDEAKKQRASDAVELARLRSMIMQLDAKAIMTTGVRRYPNFSYTRNLTQLVDREGDDDGNATKESDAHSLYDEEEQSEQEKVLTVADTGVQKNGDSQQMLASTANNTTRNQVMGRSRTGHPISISRS</sequence>
<evidence type="ECO:0000256" key="1">
    <source>
        <dbReference type="SAM" id="Coils"/>
    </source>
</evidence>
<dbReference type="EMBL" id="JXXN02001195">
    <property type="protein sequence ID" value="THD25314.1"/>
    <property type="molecule type" value="Genomic_DNA"/>
</dbReference>
<feature type="compositionally biased region" description="Polar residues" evidence="2">
    <location>
        <begin position="312"/>
        <end position="335"/>
    </location>
</feature>
<keyword evidence="1" id="KW-0175">Coiled coil</keyword>
<accession>A0A4E0RGQ4</accession>
<dbReference type="Proteomes" id="UP000230066">
    <property type="component" value="Unassembled WGS sequence"/>
</dbReference>
<keyword evidence="4" id="KW-1185">Reference proteome</keyword>
<feature type="region of interest" description="Disordered" evidence="2">
    <location>
        <begin position="273"/>
        <end position="349"/>
    </location>
</feature>
<evidence type="ECO:0000313" key="4">
    <source>
        <dbReference type="Proteomes" id="UP000230066"/>
    </source>
</evidence>
<comment type="caution">
    <text evidence="3">The sequence shown here is derived from an EMBL/GenBank/DDBJ whole genome shotgun (WGS) entry which is preliminary data.</text>
</comment>
<proteinExistence type="predicted"/>
<feature type="coiled-coil region" evidence="1">
    <location>
        <begin position="177"/>
        <end position="229"/>
    </location>
</feature>
<feature type="non-terminal residue" evidence="3">
    <location>
        <position position="1"/>
    </location>
</feature>
<organism evidence="3 4">
    <name type="scientific">Fasciola hepatica</name>
    <name type="common">Liver fluke</name>
    <dbReference type="NCBI Taxonomy" id="6192"/>
    <lineage>
        <taxon>Eukaryota</taxon>
        <taxon>Metazoa</taxon>
        <taxon>Spiralia</taxon>
        <taxon>Lophotrochozoa</taxon>
        <taxon>Platyhelminthes</taxon>
        <taxon>Trematoda</taxon>
        <taxon>Digenea</taxon>
        <taxon>Plagiorchiida</taxon>
        <taxon>Echinostomata</taxon>
        <taxon>Echinostomatoidea</taxon>
        <taxon>Fasciolidae</taxon>
        <taxon>Fasciola</taxon>
    </lineage>
</organism>
<feature type="compositionally biased region" description="Basic and acidic residues" evidence="2">
    <location>
        <begin position="282"/>
        <end position="293"/>
    </location>
</feature>
<evidence type="ECO:0000313" key="3">
    <source>
        <dbReference type="EMBL" id="THD25314.1"/>
    </source>
</evidence>
<evidence type="ECO:0000256" key="2">
    <source>
        <dbReference type="SAM" id="MobiDB-lite"/>
    </source>
</evidence>
<gene>
    <name evidence="3" type="ORF">D915_003929</name>
</gene>
<reference evidence="3" key="1">
    <citation type="submission" date="2019-03" db="EMBL/GenBank/DDBJ databases">
        <title>Improved annotation for the trematode Fasciola hepatica.</title>
        <authorList>
            <person name="Choi Y.-J."/>
            <person name="Martin J."/>
            <person name="Mitreva M."/>
        </authorList>
    </citation>
    <scope>NUCLEOTIDE SEQUENCE [LARGE SCALE GENOMIC DNA]</scope>
</reference>
<name>A0A4E0RGQ4_FASHE</name>
<protein>
    <submittedName>
        <fullName evidence="3">Uncharacterized protein</fullName>
    </submittedName>
</protein>
<feature type="compositionally biased region" description="Low complexity" evidence="2">
    <location>
        <begin position="42"/>
        <end position="54"/>
    </location>
</feature>